<proteinExistence type="predicted"/>
<dbReference type="InterPro" id="IPR017853">
    <property type="entry name" value="GH"/>
</dbReference>
<accession>A0A0L0G382</accession>
<evidence type="ECO:0000256" key="1">
    <source>
        <dbReference type="SAM" id="SignalP"/>
    </source>
</evidence>
<keyword evidence="1" id="KW-0732">Signal</keyword>
<evidence type="ECO:0000313" key="3">
    <source>
        <dbReference type="EMBL" id="KNC82633.1"/>
    </source>
</evidence>
<dbReference type="Pfam" id="PF03537">
    <property type="entry name" value="Glyco_hydro_114"/>
    <property type="match status" value="1"/>
</dbReference>
<feature type="chain" id="PRO_5005539194" description="Glycoside-hydrolase family GH114 TIM-barrel domain-containing protein" evidence="1">
    <location>
        <begin position="23"/>
        <end position="268"/>
    </location>
</feature>
<sequence length="268" mass="30429">MYTSMIQTIAVVASLAAYSVDATATRRSTKKLTQGTTWTLEAWGYEDTSNGYMIDIDLQTKSKDYVKSLVDGGQYVVCYFSAGTAEDWRPDYLDMMEYASKDSRYPGEYWMDITQWEDFKHLIKARMEEAVEKGCHGIEPDNTDAYEYGSDAVPGETKDSLKPYQIDYMRWMANTAHELGLEIAQKNTVDLIPDLIDVMDYAINESCAKFSKNAYCSNYEAFVKQDKAVFGVEYNTNGDCSDAQSEGIMRKYKNSNGSQWMDCKISTN</sequence>
<organism evidence="3 4">
    <name type="scientific">Sphaeroforma arctica JP610</name>
    <dbReference type="NCBI Taxonomy" id="667725"/>
    <lineage>
        <taxon>Eukaryota</taxon>
        <taxon>Ichthyosporea</taxon>
        <taxon>Ichthyophonida</taxon>
        <taxon>Sphaeroforma</taxon>
    </lineage>
</organism>
<dbReference type="SUPFAM" id="SSF51445">
    <property type="entry name" value="(Trans)glycosidases"/>
    <property type="match status" value="1"/>
</dbReference>
<dbReference type="RefSeq" id="XP_014156535.1">
    <property type="nucleotide sequence ID" value="XM_014301060.1"/>
</dbReference>
<dbReference type="AlphaFoldDB" id="A0A0L0G382"/>
<keyword evidence="4" id="KW-1185">Reference proteome</keyword>
<dbReference type="Gene3D" id="3.20.20.70">
    <property type="entry name" value="Aldolase class I"/>
    <property type="match status" value="1"/>
</dbReference>
<reference evidence="3 4" key="1">
    <citation type="submission" date="2011-02" db="EMBL/GenBank/DDBJ databases">
        <title>The Genome Sequence of Sphaeroforma arctica JP610.</title>
        <authorList>
            <consortium name="The Broad Institute Genome Sequencing Platform"/>
            <person name="Russ C."/>
            <person name="Cuomo C."/>
            <person name="Young S.K."/>
            <person name="Zeng Q."/>
            <person name="Gargeya S."/>
            <person name="Alvarado L."/>
            <person name="Berlin A."/>
            <person name="Chapman S.B."/>
            <person name="Chen Z."/>
            <person name="Freedman E."/>
            <person name="Gellesch M."/>
            <person name="Goldberg J."/>
            <person name="Griggs A."/>
            <person name="Gujja S."/>
            <person name="Heilman E."/>
            <person name="Heiman D."/>
            <person name="Howarth C."/>
            <person name="Mehta T."/>
            <person name="Neiman D."/>
            <person name="Pearson M."/>
            <person name="Roberts A."/>
            <person name="Saif S."/>
            <person name="Shea T."/>
            <person name="Shenoy N."/>
            <person name="Sisk P."/>
            <person name="Stolte C."/>
            <person name="Sykes S."/>
            <person name="White J."/>
            <person name="Yandava C."/>
            <person name="Burger G."/>
            <person name="Gray M.W."/>
            <person name="Holland P.W.H."/>
            <person name="King N."/>
            <person name="Lang F.B.F."/>
            <person name="Roger A.J."/>
            <person name="Ruiz-Trillo I."/>
            <person name="Haas B."/>
            <person name="Nusbaum C."/>
            <person name="Birren B."/>
        </authorList>
    </citation>
    <scope>NUCLEOTIDE SEQUENCE [LARGE SCALE GENOMIC DNA]</scope>
    <source>
        <strain evidence="3 4">JP610</strain>
    </source>
</reference>
<name>A0A0L0G382_9EUKA</name>
<feature type="domain" description="Glycoside-hydrolase family GH114 TIM-barrel" evidence="2">
    <location>
        <begin position="51"/>
        <end position="258"/>
    </location>
</feature>
<dbReference type="PANTHER" id="PTHR35273">
    <property type="entry name" value="ALPHA-1,4 POLYGALACTOSAMINIDASE, PUTATIVE (AFU_ORTHOLOGUE AFUA_3G07890)-RELATED"/>
    <property type="match status" value="1"/>
</dbReference>
<dbReference type="OrthoDB" id="2108802at2759"/>
<evidence type="ECO:0000259" key="2">
    <source>
        <dbReference type="Pfam" id="PF03537"/>
    </source>
</evidence>
<dbReference type="InterPro" id="IPR004352">
    <property type="entry name" value="GH114_TIM-barrel"/>
</dbReference>
<gene>
    <name evidence="3" type="ORF">SARC_05089</name>
</gene>
<dbReference type="PANTHER" id="PTHR35273:SF2">
    <property type="entry name" value="ALPHA-GALACTOSIDASE"/>
    <property type="match status" value="1"/>
</dbReference>
<feature type="signal peptide" evidence="1">
    <location>
        <begin position="1"/>
        <end position="22"/>
    </location>
</feature>
<dbReference type="InterPro" id="IPR013785">
    <property type="entry name" value="Aldolase_TIM"/>
</dbReference>
<dbReference type="GeneID" id="25905593"/>
<dbReference type="eggNOG" id="ENOG502RCTR">
    <property type="taxonomic scope" value="Eukaryota"/>
</dbReference>
<protein>
    <recommendedName>
        <fullName evidence="2">Glycoside-hydrolase family GH114 TIM-barrel domain-containing protein</fullName>
    </recommendedName>
</protein>
<evidence type="ECO:0000313" key="4">
    <source>
        <dbReference type="Proteomes" id="UP000054560"/>
    </source>
</evidence>
<dbReference type="Proteomes" id="UP000054560">
    <property type="component" value="Unassembled WGS sequence"/>
</dbReference>
<dbReference type="STRING" id="667725.A0A0L0G382"/>
<dbReference type="EMBL" id="KQ241908">
    <property type="protein sequence ID" value="KNC82633.1"/>
    <property type="molecule type" value="Genomic_DNA"/>
</dbReference>